<proteinExistence type="predicted"/>
<evidence type="ECO:0000313" key="3">
    <source>
        <dbReference type="EMBL" id="CAA6802701.1"/>
    </source>
</evidence>
<dbReference type="SUPFAM" id="SSF52129">
    <property type="entry name" value="Caspase-like"/>
    <property type="match status" value="1"/>
</dbReference>
<reference evidence="3" key="1">
    <citation type="submission" date="2020-01" db="EMBL/GenBank/DDBJ databases">
        <authorList>
            <person name="Meier V. D."/>
            <person name="Meier V D."/>
        </authorList>
    </citation>
    <scope>NUCLEOTIDE SEQUENCE</scope>
    <source>
        <strain evidence="3">HLG_WM_MAG_07</strain>
    </source>
</reference>
<keyword evidence="1" id="KW-0472">Membrane</keyword>
<dbReference type="EMBL" id="CACVAY010000013">
    <property type="protein sequence ID" value="CAA6802701.1"/>
    <property type="molecule type" value="Genomic_DNA"/>
</dbReference>
<dbReference type="InterPro" id="IPR024983">
    <property type="entry name" value="CHAT_dom"/>
</dbReference>
<evidence type="ECO:0000256" key="1">
    <source>
        <dbReference type="SAM" id="Phobius"/>
    </source>
</evidence>
<feature type="domain" description="CHAT" evidence="2">
    <location>
        <begin position="8"/>
        <end position="172"/>
    </location>
</feature>
<keyword evidence="1" id="KW-0812">Transmembrane</keyword>
<sequence>MGDERVPIILILGSPKMNQESKELKGVVSELDSLEDLFENSRQIIKKNYVVKIRSVTRRIDVERYLGIYKNDIAILHYSGHSNNSSLSVDDQDIFSRHIADHIQTWESKPKLVFLNGCHNAPQAIFFQNAGVPIVIATQKPINDEYANNFSISLYKALINESSIEDAFNQAGALSLMGVNREIRRSLNSENEEVVDNSWDWDIFTTHDRNSAWVFSDLLEMKPSLLENIRLFSSKVSKKYMFSLLIIMILVFFYMHWSKPSVTIKPLPSRKSIEFRTIIAPPKKIGSPSDYTEYTEIRYKARAVAILHLEYKLEKNSQKPVILESEEIIINFDDGEEIFHSTYLTNIQGRHEWVNDSKEDYTSLVLEPFLPIDRETLYYSESKITWRKFKDKIKEQKRDVLSMTILSTINGVKFKTSCEIDIHTRNTYQSKDPGITQHEGKTYYIDSNNMIIRPNILCN</sequence>
<accession>A0A6S6S313</accession>
<name>A0A6S6S313_9GAMM</name>
<dbReference type="InterPro" id="IPR029030">
    <property type="entry name" value="Caspase-like_dom_sf"/>
</dbReference>
<dbReference type="AlphaFoldDB" id="A0A6S6S313"/>
<organism evidence="3">
    <name type="scientific">uncultured Thiotrichaceae bacterium</name>
    <dbReference type="NCBI Taxonomy" id="298394"/>
    <lineage>
        <taxon>Bacteria</taxon>
        <taxon>Pseudomonadati</taxon>
        <taxon>Pseudomonadota</taxon>
        <taxon>Gammaproteobacteria</taxon>
        <taxon>Thiotrichales</taxon>
        <taxon>Thiotrichaceae</taxon>
        <taxon>environmental samples</taxon>
    </lineage>
</organism>
<feature type="transmembrane region" description="Helical" evidence="1">
    <location>
        <begin position="240"/>
        <end position="257"/>
    </location>
</feature>
<gene>
    <name evidence="3" type="ORF">HELGO_WM10941</name>
</gene>
<protein>
    <submittedName>
        <fullName evidence="3">AAA ATPase domain-containing protein</fullName>
    </submittedName>
</protein>
<keyword evidence="1" id="KW-1133">Transmembrane helix</keyword>
<evidence type="ECO:0000259" key="2">
    <source>
        <dbReference type="Pfam" id="PF12770"/>
    </source>
</evidence>
<dbReference type="Pfam" id="PF12770">
    <property type="entry name" value="CHAT"/>
    <property type="match status" value="1"/>
</dbReference>